<feature type="domain" description="AIG1-type G" evidence="4">
    <location>
        <begin position="16"/>
        <end position="197"/>
    </location>
</feature>
<reference evidence="5" key="2">
    <citation type="submission" date="2025-09" db="UniProtKB">
        <authorList>
            <consortium name="Ensembl"/>
        </authorList>
    </citation>
    <scope>IDENTIFICATION</scope>
</reference>
<protein>
    <recommendedName>
        <fullName evidence="4">AIG1-type G domain-containing protein</fullName>
    </recommendedName>
</protein>
<evidence type="ECO:0000256" key="2">
    <source>
        <dbReference type="ARBA" id="ARBA00022741"/>
    </source>
</evidence>
<dbReference type="GO" id="GO:0005525">
    <property type="term" value="F:GTP binding"/>
    <property type="evidence" value="ECO:0007669"/>
    <property type="project" value="UniProtKB-KW"/>
</dbReference>
<evidence type="ECO:0000313" key="6">
    <source>
        <dbReference type="Proteomes" id="UP000265020"/>
    </source>
</evidence>
<dbReference type="PROSITE" id="PS51720">
    <property type="entry name" value="G_AIG1"/>
    <property type="match status" value="1"/>
</dbReference>
<evidence type="ECO:0000313" key="5">
    <source>
        <dbReference type="Ensembl" id="ENSCVAP00000030824.1"/>
    </source>
</evidence>
<name>A0A3Q2EGB5_CYPVA</name>
<sequence>MQRGNFLLCTCDTSKKPAIRMVLTGKTGTGKSTAGNTILGKKCFKSKPSLSSVTSACEKNYSRFNDETLVVVDTPGLFCTLKPNRETLIEMAKCICMAAPGPHVFLVVIQLNRFTEEEKIAVKMIQKWFGEEASKYSMILFTHGDVLSEMGGREFVREDQNLQKLLKSCSGMYHVLNNNEMENRNLNWNILVQLGGQ</sequence>
<proteinExistence type="inferred from homology"/>
<dbReference type="Gene3D" id="3.40.50.300">
    <property type="entry name" value="P-loop containing nucleotide triphosphate hydrolases"/>
    <property type="match status" value="1"/>
</dbReference>
<dbReference type="AlphaFoldDB" id="A0A3Q2EGB5"/>
<dbReference type="OMA" id="HRVEWAC"/>
<dbReference type="InterPro" id="IPR006703">
    <property type="entry name" value="G_AIG1"/>
</dbReference>
<evidence type="ECO:0000256" key="3">
    <source>
        <dbReference type="ARBA" id="ARBA00023134"/>
    </source>
</evidence>
<dbReference type="GeneTree" id="ENSGT01120000271858"/>
<comment type="similarity">
    <text evidence="1">Belongs to the TRAFAC class TrmE-Era-EngA-EngB-Septin-like GTPase superfamily. AIG1/Toc34/Toc159-like paraseptin GTPase family. IAN subfamily.</text>
</comment>
<dbReference type="PANTHER" id="PTHR10903">
    <property type="entry name" value="GTPASE, IMAP FAMILY MEMBER-RELATED"/>
    <property type="match status" value="1"/>
</dbReference>
<keyword evidence="3" id="KW-0342">GTP-binding</keyword>
<dbReference type="Ensembl" id="ENSCVAT00000025110.1">
    <property type="protein sequence ID" value="ENSCVAP00000030824.1"/>
    <property type="gene ID" value="ENSCVAG00000019639.1"/>
</dbReference>
<reference evidence="5" key="1">
    <citation type="submission" date="2025-08" db="UniProtKB">
        <authorList>
            <consortium name="Ensembl"/>
        </authorList>
    </citation>
    <scope>IDENTIFICATION</scope>
</reference>
<evidence type="ECO:0000256" key="1">
    <source>
        <dbReference type="ARBA" id="ARBA00008535"/>
    </source>
</evidence>
<keyword evidence="2" id="KW-0547">Nucleotide-binding</keyword>
<dbReference type="FunFam" id="3.40.50.300:FF:000366">
    <property type="entry name" value="GTPase, IMAP family member 2"/>
    <property type="match status" value="1"/>
</dbReference>
<dbReference type="Pfam" id="PF04548">
    <property type="entry name" value="AIG1"/>
    <property type="match status" value="1"/>
</dbReference>
<organism evidence="5 6">
    <name type="scientific">Cyprinodon variegatus</name>
    <name type="common">Sheepshead minnow</name>
    <dbReference type="NCBI Taxonomy" id="28743"/>
    <lineage>
        <taxon>Eukaryota</taxon>
        <taxon>Metazoa</taxon>
        <taxon>Chordata</taxon>
        <taxon>Craniata</taxon>
        <taxon>Vertebrata</taxon>
        <taxon>Euteleostomi</taxon>
        <taxon>Actinopterygii</taxon>
        <taxon>Neopterygii</taxon>
        <taxon>Teleostei</taxon>
        <taxon>Neoteleostei</taxon>
        <taxon>Acanthomorphata</taxon>
        <taxon>Ovalentaria</taxon>
        <taxon>Atherinomorphae</taxon>
        <taxon>Cyprinodontiformes</taxon>
        <taxon>Cyprinodontidae</taxon>
        <taxon>Cyprinodon</taxon>
    </lineage>
</organism>
<dbReference type="Proteomes" id="UP000265020">
    <property type="component" value="Unassembled WGS sequence"/>
</dbReference>
<dbReference type="InterPro" id="IPR045058">
    <property type="entry name" value="GIMA/IAN/Toc"/>
</dbReference>
<dbReference type="SUPFAM" id="SSF52540">
    <property type="entry name" value="P-loop containing nucleoside triphosphate hydrolases"/>
    <property type="match status" value="1"/>
</dbReference>
<keyword evidence="6" id="KW-1185">Reference proteome</keyword>
<accession>A0A3Q2EGB5</accession>
<evidence type="ECO:0000259" key="4">
    <source>
        <dbReference type="PROSITE" id="PS51720"/>
    </source>
</evidence>
<dbReference type="PANTHER" id="PTHR10903:SF170">
    <property type="entry name" value="GTPASE IMAP FAMILY MEMBER 7"/>
    <property type="match status" value="1"/>
</dbReference>
<dbReference type="InterPro" id="IPR027417">
    <property type="entry name" value="P-loop_NTPase"/>
</dbReference>